<feature type="coiled-coil region" evidence="10">
    <location>
        <begin position="157"/>
        <end position="198"/>
    </location>
</feature>
<dbReference type="NCBIfam" id="TIGR01843">
    <property type="entry name" value="type_I_hlyD"/>
    <property type="match status" value="1"/>
</dbReference>
<evidence type="ECO:0000256" key="2">
    <source>
        <dbReference type="ARBA" id="ARBA00009477"/>
    </source>
</evidence>
<dbReference type="PRINTS" id="PR01490">
    <property type="entry name" value="RTXTOXIND"/>
</dbReference>
<comment type="similarity">
    <text evidence="2 9">Belongs to the membrane fusion protein (MFP) (TC 8.A.1) family.</text>
</comment>
<keyword evidence="5 9" id="KW-0997">Cell inner membrane</keyword>
<feature type="domain" description="AprE-like beta-barrel" evidence="13">
    <location>
        <begin position="328"/>
        <end position="420"/>
    </location>
</feature>
<evidence type="ECO:0000256" key="11">
    <source>
        <dbReference type="SAM" id="MobiDB-lite"/>
    </source>
</evidence>
<dbReference type="InterPro" id="IPR058982">
    <property type="entry name" value="Beta-barrel_AprE"/>
</dbReference>
<comment type="subcellular location">
    <subcellularLocation>
        <location evidence="1 9">Cell inner membrane</location>
        <topology evidence="1 9">Single-pass membrane protein</topology>
    </subcellularLocation>
</comment>
<keyword evidence="7 9" id="KW-1133">Transmembrane helix</keyword>
<evidence type="ECO:0000256" key="1">
    <source>
        <dbReference type="ARBA" id="ARBA00004377"/>
    </source>
</evidence>
<feature type="region of interest" description="Disordered" evidence="11">
    <location>
        <begin position="1"/>
        <end position="20"/>
    </location>
</feature>
<dbReference type="Gene3D" id="2.40.50.100">
    <property type="match status" value="1"/>
</dbReference>
<evidence type="ECO:0000256" key="8">
    <source>
        <dbReference type="ARBA" id="ARBA00023136"/>
    </source>
</evidence>
<organism evidence="14 15">
    <name type="scientific">Alsobacter ponti</name>
    <dbReference type="NCBI Taxonomy" id="2962936"/>
    <lineage>
        <taxon>Bacteria</taxon>
        <taxon>Pseudomonadati</taxon>
        <taxon>Pseudomonadota</taxon>
        <taxon>Alphaproteobacteria</taxon>
        <taxon>Hyphomicrobiales</taxon>
        <taxon>Alsobacteraceae</taxon>
        <taxon>Alsobacter</taxon>
    </lineage>
</organism>
<dbReference type="PROSITE" id="PS00543">
    <property type="entry name" value="HLYD_FAMILY"/>
    <property type="match status" value="1"/>
</dbReference>
<keyword evidence="3 9" id="KW-0813">Transport</keyword>
<reference evidence="14 15" key="1">
    <citation type="submission" date="2022-07" db="EMBL/GenBank/DDBJ databases">
        <authorList>
            <person name="Li W.-J."/>
            <person name="Deng Q.-Q."/>
        </authorList>
    </citation>
    <scope>NUCLEOTIDE SEQUENCE [LARGE SCALE GENOMIC DNA]</scope>
    <source>
        <strain evidence="14 15">SYSU M60028</strain>
    </source>
</reference>
<dbReference type="InterPro" id="IPR006144">
    <property type="entry name" value="Secretion_HlyD_CS"/>
</dbReference>
<evidence type="ECO:0000313" key="14">
    <source>
        <dbReference type="EMBL" id="MCP8939315.1"/>
    </source>
</evidence>
<feature type="coiled-coil region" evidence="10">
    <location>
        <begin position="230"/>
        <end position="286"/>
    </location>
</feature>
<dbReference type="Gene3D" id="2.40.30.170">
    <property type="match status" value="1"/>
</dbReference>
<evidence type="ECO:0000259" key="12">
    <source>
        <dbReference type="Pfam" id="PF25994"/>
    </source>
</evidence>
<evidence type="ECO:0000313" key="15">
    <source>
        <dbReference type="Proteomes" id="UP001205890"/>
    </source>
</evidence>
<dbReference type="Pfam" id="PF26002">
    <property type="entry name" value="Beta-barrel_AprE"/>
    <property type="match status" value="1"/>
</dbReference>
<feature type="domain" description="AprE-like long alpha-helical hairpin" evidence="12">
    <location>
        <begin position="102"/>
        <end position="285"/>
    </location>
</feature>
<evidence type="ECO:0000256" key="6">
    <source>
        <dbReference type="ARBA" id="ARBA00022692"/>
    </source>
</evidence>
<feature type="transmembrane region" description="Helical" evidence="9">
    <location>
        <begin position="21"/>
        <end position="45"/>
    </location>
</feature>
<protein>
    <recommendedName>
        <fullName evidence="9">Membrane fusion protein (MFP) family protein</fullName>
    </recommendedName>
</protein>
<keyword evidence="8 9" id="KW-0472">Membrane</keyword>
<evidence type="ECO:0000259" key="13">
    <source>
        <dbReference type="Pfam" id="PF26002"/>
    </source>
</evidence>
<dbReference type="Proteomes" id="UP001205890">
    <property type="component" value="Unassembled WGS sequence"/>
</dbReference>
<dbReference type="InterPro" id="IPR050739">
    <property type="entry name" value="MFP"/>
</dbReference>
<evidence type="ECO:0000256" key="10">
    <source>
        <dbReference type="SAM" id="Coils"/>
    </source>
</evidence>
<keyword evidence="6 9" id="KW-0812">Transmembrane</keyword>
<evidence type="ECO:0000256" key="4">
    <source>
        <dbReference type="ARBA" id="ARBA00022475"/>
    </source>
</evidence>
<dbReference type="EMBL" id="JANCLU010000011">
    <property type="protein sequence ID" value="MCP8939315.1"/>
    <property type="molecule type" value="Genomic_DNA"/>
</dbReference>
<evidence type="ECO:0000256" key="9">
    <source>
        <dbReference type="RuleBase" id="RU365093"/>
    </source>
</evidence>
<dbReference type="PANTHER" id="PTHR30386">
    <property type="entry name" value="MEMBRANE FUSION SUBUNIT OF EMRAB-TOLC MULTIDRUG EFFLUX PUMP"/>
    <property type="match status" value="1"/>
</dbReference>
<keyword evidence="10" id="KW-0175">Coiled coil</keyword>
<dbReference type="PANTHER" id="PTHR30386:SF26">
    <property type="entry name" value="TRANSPORT PROTEIN COMB"/>
    <property type="match status" value="1"/>
</dbReference>
<dbReference type="InterPro" id="IPR010129">
    <property type="entry name" value="T1SS_HlyD"/>
</dbReference>
<sequence length="443" mass="48649">MSALPFSGPKPRRLQSRPDGAARSATTIIVSVSLLGAFLIGWAALAEVDEVTRGEGKIIPSKKTQTIQSSEPGVVQEILVRLGQQVRQGDLLVRLDSTMTNSNLGEVEAKTRTLQAQIARLKIESEGRAEGGFVCPDELKEQPQICANEANLLSSRYDGLKKRSATLTERVEQRQRELNEAQQNATRFSDGLALAEQELDIITPMAARNIAPKTELLRAQRAVVDLRGQKAANREAIARVEAALREANNALQEENLKFRQDALAELTKASAEYSVLRETMKGAEERVRRTDIRSPVDGLVNTLAVNTVGGFVAAGGHIMDIVPLEDALIVETKVRPADIAFLRTGQQALVKVTAYDFSIYGGLNGVVEHVSPDSVVDDTGREKETFYIVQVRTDHSTLRHNGRDYPIMPGMIAQVDILTGKKTVLDYLLKPIIKAKQEALRER</sequence>
<name>A0ABT1LCS7_9HYPH</name>
<dbReference type="InterPro" id="IPR058781">
    <property type="entry name" value="HH_AprE-like"/>
</dbReference>
<evidence type="ECO:0000256" key="3">
    <source>
        <dbReference type="ARBA" id="ARBA00022448"/>
    </source>
</evidence>
<keyword evidence="4 9" id="KW-1003">Cell membrane</keyword>
<comment type="caution">
    <text evidence="14">The sequence shown here is derived from an EMBL/GenBank/DDBJ whole genome shotgun (WGS) entry which is preliminary data.</text>
</comment>
<accession>A0ABT1LCS7</accession>
<evidence type="ECO:0000256" key="5">
    <source>
        <dbReference type="ARBA" id="ARBA00022519"/>
    </source>
</evidence>
<evidence type="ECO:0000256" key="7">
    <source>
        <dbReference type="ARBA" id="ARBA00022989"/>
    </source>
</evidence>
<keyword evidence="15" id="KW-1185">Reference proteome</keyword>
<proteinExistence type="inferred from homology"/>
<dbReference type="Pfam" id="PF25994">
    <property type="entry name" value="HH_AprE"/>
    <property type="match status" value="1"/>
</dbReference>
<dbReference type="RefSeq" id="WP_254742571.1">
    <property type="nucleotide sequence ID" value="NZ_JANCLU010000011.1"/>
</dbReference>
<gene>
    <name evidence="14" type="ORF">NK718_12380</name>
</gene>